<dbReference type="Pfam" id="PF01656">
    <property type="entry name" value="CbiA"/>
    <property type="match status" value="1"/>
</dbReference>
<dbReference type="EMBL" id="PECL01000003">
    <property type="protein sequence ID" value="TEA09130.1"/>
    <property type="molecule type" value="Genomic_DNA"/>
</dbReference>
<dbReference type="PANTHER" id="PTHR43384:SF14">
    <property type="entry name" value="ESX-1 SECRETION-ASSOCIATED PROTEIN ESPI"/>
    <property type="match status" value="1"/>
</dbReference>
<evidence type="ECO:0000259" key="2">
    <source>
        <dbReference type="Pfam" id="PF01656"/>
    </source>
</evidence>
<evidence type="ECO:0000313" key="4">
    <source>
        <dbReference type="Proteomes" id="UP000294604"/>
    </source>
</evidence>
<evidence type="ECO:0000313" key="3">
    <source>
        <dbReference type="EMBL" id="TEA09130.1"/>
    </source>
</evidence>
<dbReference type="GO" id="GO:0016887">
    <property type="term" value="F:ATP hydrolysis activity"/>
    <property type="evidence" value="ECO:0007669"/>
    <property type="project" value="TreeGrafter"/>
</dbReference>
<dbReference type="GO" id="GO:0051782">
    <property type="term" value="P:negative regulation of cell division"/>
    <property type="evidence" value="ECO:0007669"/>
    <property type="project" value="TreeGrafter"/>
</dbReference>
<dbReference type="InterPro" id="IPR050625">
    <property type="entry name" value="ParA/MinD_ATPase"/>
</dbReference>
<dbReference type="InterPro" id="IPR027417">
    <property type="entry name" value="P-loop_NTPase"/>
</dbReference>
<reference evidence="3 4" key="1">
    <citation type="journal article" date="2019" name="Sci. Rep.">
        <title>Extended insight into the Mycobacterium chelonae-abscessus complex through whole genome sequencing of Mycobacterium salmoniphilum outbreak and Mycobacterium salmoniphilum-like strains.</title>
        <authorList>
            <person name="Behra P.R.K."/>
            <person name="Das S."/>
            <person name="Pettersson B.M.F."/>
            <person name="Shirreff L."/>
            <person name="DuCote T."/>
            <person name="Jacobsson K.G."/>
            <person name="Ennis D.G."/>
            <person name="Kirsebom L.A."/>
        </authorList>
    </citation>
    <scope>NUCLEOTIDE SEQUENCE [LARGE SCALE GENOMIC DNA]</scope>
    <source>
        <strain evidence="3 4">CCUG 60884</strain>
    </source>
</reference>
<gene>
    <name evidence="3" type="ORF">CCUG60884_00299</name>
</gene>
<comment type="caution">
    <text evidence="3">The sequence shown here is derived from an EMBL/GenBank/DDBJ whole genome shotgun (WGS) entry which is preliminary data.</text>
</comment>
<dbReference type="Gene3D" id="3.40.50.300">
    <property type="entry name" value="P-loop containing nucleotide triphosphate hydrolases"/>
    <property type="match status" value="1"/>
</dbReference>
<dbReference type="InterPro" id="IPR002586">
    <property type="entry name" value="CobQ/CobB/MinD/ParA_Nub-bd_dom"/>
</dbReference>
<accession>A0A4R8SZS3</accession>
<protein>
    <submittedName>
        <fullName evidence="3">CobQ/CobB/MinD/ParA nucleotide binding domain protein</fullName>
    </submittedName>
</protein>
<feature type="domain" description="CobQ/CobB/MinD/ParA nucleotide binding" evidence="2">
    <location>
        <begin position="198"/>
        <end position="348"/>
    </location>
</feature>
<sequence length="455" mass="48371">MSNAYGPFTGPDSDDREADTDPSAFTPPPFAGGGQHAGGYGADGYAGGQYAAERAPAPPAAVAQQQQEAARSGWEMAAHRQQQARNAAQFAPEYSGPALPPAQTQVMPAVQAANPAWSVANAPATADAGRHRSAAAMGLVKATSVAKLPPERGWRRWLLVLTRWNVGLSPDEVYERDLHAQVRRIVTPAPGTVAGFKVAVLALKGGVGKTITSVLLGSVTAVIRGERILAVDADPDDGNLIDRAREEPETSSTVAQLVSSANELTGYNAVRNLTNQNDANLEVLAGADYVDAVKEFDGADWNTTARVVSHYYPIVVADCGVGLHTSASRAILDDVWAVVVVTNVSPDSAKSAGRVFDWLRANGYADLAERSVAVVNHTKRGRSKVVAEKIKDGLRKAMGDNADGRVFELPFDGHIEEGEAIDIRLVSPVIRRRVTEIAAALSVYFDKPRIARQAR</sequence>
<feature type="compositionally biased region" description="Gly residues" evidence="1">
    <location>
        <begin position="31"/>
        <end position="47"/>
    </location>
</feature>
<dbReference type="PANTHER" id="PTHR43384">
    <property type="entry name" value="SEPTUM SITE-DETERMINING PROTEIN MIND HOMOLOG, CHLOROPLASTIC-RELATED"/>
    <property type="match status" value="1"/>
</dbReference>
<feature type="compositionally biased region" description="Low complexity" evidence="1">
    <location>
        <begin position="48"/>
        <end position="71"/>
    </location>
</feature>
<dbReference type="RefSeq" id="WP_134081039.1">
    <property type="nucleotide sequence ID" value="NZ_PECL01000003.1"/>
</dbReference>
<dbReference type="GO" id="GO:0005524">
    <property type="term" value="F:ATP binding"/>
    <property type="evidence" value="ECO:0007669"/>
    <property type="project" value="TreeGrafter"/>
</dbReference>
<dbReference type="GO" id="GO:0005829">
    <property type="term" value="C:cytosol"/>
    <property type="evidence" value="ECO:0007669"/>
    <property type="project" value="TreeGrafter"/>
</dbReference>
<proteinExistence type="predicted"/>
<dbReference type="SUPFAM" id="SSF52540">
    <property type="entry name" value="P-loop containing nucleoside triphosphate hydrolases"/>
    <property type="match status" value="1"/>
</dbReference>
<organism evidence="3 4">
    <name type="scientific">Mycobacteroides salmoniphilum</name>
    <dbReference type="NCBI Taxonomy" id="404941"/>
    <lineage>
        <taxon>Bacteria</taxon>
        <taxon>Bacillati</taxon>
        <taxon>Actinomycetota</taxon>
        <taxon>Actinomycetes</taxon>
        <taxon>Mycobacteriales</taxon>
        <taxon>Mycobacteriaceae</taxon>
        <taxon>Mycobacteroides</taxon>
    </lineage>
</organism>
<name>A0A4R8SZS3_9MYCO</name>
<dbReference type="AlphaFoldDB" id="A0A4R8SZS3"/>
<evidence type="ECO:0000256" key="1">
    <source>
        <dbReference type="SAM" id="MobiDB-lite"/>
    </source>
</evidence>
<dbReference type="Proteomes" id="UP000294604">
    <property type="component" value="Unassembled WGS sequence"/>
</dbReference>
<feature type="region of interest" description="Disordered" evidence="1">
    <location>
        <begin position="1"/>
        <end position="87"/>
    </location>
</feature>
<dbReference type="GO" id="GO:0009898">
    <property type="term" value="C:cytoplasmic side of plasma membrane"/>
    <property type="evidence" value="ECO:0007669"/>
    <property type="project" value="TreeGrafter"/>
</dbReference>